<feature type="non-terminal residue" evidence="5">
    <location>
        <position position="105"/>
    </location>
</feature>
<protein>
    <recommendedName>
        <fullName evidence="4">Ig-like domain-containing protein</fullName>
    </recommendedName>
</protein>
<dbReference type="Proteomes" id="UP001529510">
    <property type="component" value="Unassembled WGS sequence"/>
</dbReference>
<keyword evidence="2" id="KW-0812">Transmembrane</keyword>
<keyword evidence="3" id="KW-0472">Membrane</keyword>
<dbReference type="InterPro" id="IPR003599">
    <property type="entry name" value="Ig_sub"/>
</dbReference>
<dbReference type="Pfam" id="PF07686">
    <property type="entry name" value="V-set"/>
    <property type="match status" value="1"/>
</dbReference>
<dbReference type="SUPFAM" id="SSF48726">
    <property type="entry name" value="Immunoglobulin"/>
    <property type="match status" value="1"/>
</dbReference>
<gene>
    <name evidence="5" type="ORF">M9458_048344</name>
</gene>
<dbReference type="InterPro" id="IPR036179">
    <property type="entry name" value="Ig-like_dom_sf"/>
</dbReference>
<accession>A0ABD0N9Y5</accession>
<dbReference type="PROSITE" id="PS50835">
    <property type="entry name" value="IG_LIKE"/>
    <property type="match status" value="1"/>
</dbReference>
<dbReference type="InterPro" id="IPR013106">
    <property type="entry name" value="Ig_V-set"/>
</dbReference>
<evidence type="ECO:0000256" key="2">
    <source>
        <dbReference type="ARBA" id="ARBA00022692"/>
    </source>
</evidence>
<dbReference type="PANTHER" id="PTHR11860:SF87">
    <property type="entry name" value="CMRF35-LIKE MOLECULE 8"/>
    <property type="match status" value="1"/>
</dbReference>
<dbReference type="InterPro" id="IPR013783">
    <property type="entry name" value="Ig-like_fold"/>
</dbReference>
<evidence type="ECO:0000259" key="4">
    <source>
        <dbReference type="PROSITE" id="PS50835"/>
    </source>
</evidence>
<dbReference type="EMBL" id="JAMKFB020000024">
    <property type="protein sequence ID" value="KAL0157098.1"/>
    <property type="molecule type" value="Genomic_DNA"/>
</dbReference>
<dbReference type="InterPro" id="IPR050671">
    <property type="entry name" value="CD300_family_receptors"/>
</dbReference>
<dbReference type="AlphaFoldDB" id="A0ABD0N9Y5"/>
<comment type="caution">
    <text evidence="5">The sequence shown here is derived from an EMBL/GenBank/DDBJ whole genome shotgun (WGS) entry which is preliminary data.</text>
</comment>
<evidence type="ECO:0000256" key="1">
    <source>
        <dbReference type="ARBA" id="ARBA00004370"/>
    </source>
</evidence>
<dbReference type="Gene3D" id="2.60.40.10">
    <property type="entry name" value="Immunoglobulins"/>
    <property type="match status" value="1"/>
</dbReference>
<name>A0ABD0N9Y5_CIRMR</name>
<reference evidence="5 6" key="1">
    <citation type="submission" date="2024-05" db="EMBL/GenBank/DDBJ databases">
        <title>Genome sequencing and assembly of Indian major carp, Cirrhinus mrigala (Hamilton, 1822).</title>
        <authorList>
            <person name="Mohindra V."/>
            <person name="Chowdhury L.M."/>
            <person name="Lal K."/>
            <person name="Jena J.K."/>
        </authorList>
    </citation>
    <scope>NUCLEOTIDE SEQUENCE [LARGE SCALE GENOMIC DNA]</scope>
    <source>
        <strain evidence="5">CM1030</strain>
        <tissue evidence="5">Blood</tissue>
    </source>
</reference>
<proteinExistence type="predicted"/>
<dbReference type="PANTHER" id="PTHR11860">
    <property type="entry name" value="POLYMERIC-IMMUNOGLOBULIN RECEPTOR"/>
    <property type="match status" value="1"/>
</dbReference>
<evidence type="ECO:0000313" key="5">
    <source>
        <dbReference type="EMBL" id="KAL0157098.1"/>
    </source>
</evidence>
<evidence type="ECO:0000256" key="3">
    <source>
        <dbReference type="ARBA" id="ARBA00023136"/>
    </source>
</evidence>
<dbReference type="InterPro" id="IPR007110">
    <property type="entry name" value="Ig-like_dom"/>
</dbReference>
<feature type="domain" description="Ig-like" evidence="4">
    <location>
        <begin position="1"/>
        <end position="87"/>
    </location>
</feature>
<feature type="non-terminal residue" evidence="5">
    <location>
        <position position="1"/>
    </location>
</feature>
<sequence length="105" mass="12194">ALDVTTIKEISVRRGQSVIIPCLYHQKYAFSIKYLSAGYLWLLSDYVEFSDQRRHHKTVLISDDTSRHIFTVRMDDVQESGYYWCAVHVPSAFDKRAGFFLNVTA</sequence>
<evidence type="ECO:0000313" key="6">
    <source>
        <dbReference type="Proteomes" id="UP001529510"/>
    </source>
</evidence>
<keyword evidence="6" id="KW-1185">Reference proteome</keyword>
<organism evidence="5 6">
    <name type="scientific">Cirrhinus mrigala</name>
    <name type="common">Mrigala</name>
    <dbReference type="NCBI Taxonomy" id="683832"/>
    <lineage>
        <taxon>Eukaryota</taxon>
        <taxon>Metazoa</taxon>
        <taxon>Chordata</taxon>
        <taxon>Craniata</taxon>
        <taxon>Vertebrata</taxon>
        <taxon>Euteleostomi</taxon>
        <taxon>Actinopterygii</taxon>
        <taxon>Neopterygii</taxon>
        <taxon>Teleostei</taxon>
        <taxon>Ostariophysi</taxon>
        <taxon>Cypriniformes</taxon>
        <taxon>Cyprinidae</taxon>
        <taxon>Labeoninae</taxon>
        <taxon>Labeonini</taxon>
        <taxon>Cirrhinus</taxon>
    </lineage>
</organism>
<comment type="subcellular location">
    <subcellularLocation>
        <location evidence="1">Membrane</location>
    </subcellularLocation>
</comment>
<dbReference type="SMART" id="SM00409">
    <property type="entry name" value="IG"/>
    <property type="match status" value="1"/>
</dbReference>
<dbReference type="GO" id="GO:0016020">
    <property type="term" value="C:membrane"/>
    <property type="evidence" value="ECO:0007669"/>
    <property type="project" value="UniProtKB-SubCell"/>
</dbReference>